<reference evidence="1" key="1">
    <citation type="submission" date="2020-05" db="UniProtKB">
        <authorList>
            <consortium name="EnsemblMetazoa"/>
        </authorList>
    </citation>
    <scope>IDENTIFICATION</scope>
    <source>
        <strain evidence="1">TTRI</strain>
    </source>
</reference>
<evidence type="ECO:0000313" key="1">
    <source>
        <dbReference type="EnsemblMetazoa" id="GAUT022363-PA"/>
    </source>
</evidence>
<organism evidence="1 2">
    <name type="scientific">Glossina austeni</name>
    <name type="common">Savannah tsetse fly</name>
    <dbReference type="NCBI Taxonomy" id="7395"/>
    <lineage>
        <taxon>Eukaryota</taxon>
        <taxon>Metazoa</taxon>
        <taxon>Ecdysozoa</taxon>
        <taxon>Arthropoda</taxon>
        <taxon>Hexapoda</taxon>
        <taxon>Insecta</taxon>
        <taxon>Pterygota</taxon>
        <taxon>Neoptera</taxon>
        <taxon>Endopterygota</taxon>
        <taxon>Diptera</taxon>
        <taxon>Brachycera</taxon>
        <taxon>Muscomorpha</taxon>
        <taxon>Hippoboscoidea</taxon>
        <taxon>Glossinidae</taxon>
        <taxon>Glossina</taxon>
    </lineage>
</organism>
<name>A0A1A9V127_GLOAU</name>
<protein>
    <submittedName>
        <fullName evidence="1">Uncharacterized protein</fullName>
    </submittedName>
</protein>
<dbReference type="EnsemblMetazoa" id="GAUT022363-RA">
    <property type="protein sequence ID" value="GAUT022363-PA"/>
    <property type="gene ID" value="GAUT022363"/>
</dbReference>
<keyword evidence="2" id="KW-1185">Reference proteome</keyword>
<dbReference type="VEuPathDB" id="VectorBase:GAUT022363"/>
<dbReference type="AlphaFoldDB" id="A0A1A9V127"/>
<sequence>MGSRKTCLPYVRNIKNFPSYIIRQKEKGNTSSNDDIIIEDTNNQDVVNIINQDADNMDEIDAVSHDETDIDEVNSLLKITNYRVSTMLQNIFGREDFSKWLKAIADYLNFIKKNYGWQLIPTPKNFKVVFK</sequence>
<proteinExistence type="predicted"/>
<dbReference type="Proteomes" id="UP000078200">
    <property type="component" value="Unassembled WGS sequence"/>
</dbReference>
<accession>A0A1A9V127</accession>
<evidence type="ECO:0000313" key="2">
    <source>
        <dbReference type="Proteomes" id="UP000078200"/>
    </source>
</evidence>